<keyword evidence="2" id="KW-1185">Reference proteome</keyword>
<protein>
    <submittedName>
        <fullName evidence="3">CHK domain-containing protein</fullName>
    </submittedName>
</protein>
<evidence type="ECO:0000259" key="1">
    <source>
        <dbReference type="SMART" id="SM00587"/>
    </source>
</evidence>
<dbReference type="InterPro" id="IPR052961">
    <property type="entry name" value="Oxido-Kinase-like_Enzymes"/>
</dbReference>
<feature type="domain" description="CHK kinase-like" evidence="1">
    <location>
        <begin position="1"/>
        <end position="132"/>
    </location>
</feature>
<dbReference type="Proteomes" id="UP000095287">
    <property type="component" value="Unplaced"/>
</dbReference>
<dbReference type="AlphaFoldDB" id="A0A1I7ZH61"/>
<dbReference type="Pfam" id="PF07914">
    <property type="entry name" value="DUF1679"/>
    <property type="match status" value="1"/>
</dbReference>
<organism evidence="2 3">
    <name type="scientific">Steinernema glaseri</name>
    <dbReference type="NCBI Taxonomy" id="37863"/>
    <lineage>
        <taxon>Eukaryota</taxon>
        <taxon>Metazoa</taxon>
        <taxon>Ecdysozoa</taxon>
        <taxon>Nematoda</taxon>
        <taxon>Chromadorea</taxon>
        <taxon>Rhabditida</taxon>
        <taxon>Tylenchina</taxon>
        <taxon>Panagrolaimomorpha</taxon>
        <taxon>Strongyloidoidea</taxon>
        <taxon>Steinernematidae</taxon>
        <taxon>Steinernema</taxon>
    </lineage>
</organism>
<dbReference type="SMART" id="SM00587">
    <property type="entry name" value="CHK"/>
    <property type="match status" value="1"/>
</dbReference>
<evidence type="ECO:0000313" key="3">
    <source>
        <dbReference type="WBParaSite" id="L893_g26383.t1"/>
    </source>
</evidence>
<name>A0A1I7ZH61_9BILA</name>
<dbReference type="SUPFAM" id="SSF56112">
    <property type="entry name" value="Protein kinase-like (PK-like)"/>
    <property type="match status" value="1"/>
</dbReference>
<dbReference type="InterPro" id="IPR015897">
    <property type="entry name" value="CHK_kinase-like"/>
</dbReference>
<dbReference type="InterPro" id="IPR011009">
    <property type="entry name" value="Kinase-like_dom_sf"/>
</dbReference>
<dbReference type="PANTHER" id="PTHR23020">
    <property type="entry name" value="UNCHARACTERIZED NUCLEAR HORMONE RECEPTOR-RELATED"/>
    <property type="match status" value="1"/>
</dbReference>
<reference evidence="3" key="1">
    <citation type="submission" date="2016-11" db="UniProtKB">
        <authorList>
            <consortium name="WormBaseParasite"/>
        </authorList>
    </citation>
    <scope>IDENTIFICATION</scope>
</reference>
<dbReference type="InterPro" id="IPR012877">
    <property type="entry name" value="Dhs-27"/>
</dbReference>
<evidence type="ECO:0000313" key="2">
    <source>
        <dbReference type="Proteomes" id="UP000095287"/>
    </source>
</evidence>
<dbReference type="PANTHER" id="PTHR23020:SF41">
    <property type="entry name" value="AMINOGLYCOSIDE PHOSPHOTRANSFERASE DOMAIN-CONTAINING PROTEIN"/>
    <property type="match status" value="1"/>
</dbReference>
<proteinExistence type="predicted"/>
<dbReference type="WBParaSite" id="L893_g26383.t1">
    <property type="protein sequence ID" value="L893_g26383.t1"/>
    <property type="gene ID" value="L893_g26383"/>
</dbReference>
<dbReference type="Gene3D" id="3.90.1200.10">
    <property type="match status" value="1"/>
</dbReference>
<sequence>MAEKQFFDPYLTQLKESQPGMFDEGIDILCKFTRQKKFFRYTLRDIYKDVGLPIGFSHGDFSNNNFLWKTNPDGSFANELAAIIDWQTMHEGCLTNDLARFMAMGVNGEARRAHEDEILQCYYDTLRKILEKRGQRADFTLDQV</sequence>
<accession>A0A1I7ZH61</accession>